<dbReference type="EMBL" id="QEAM01000425">
    <property type="protein sequence ID" value="TPX39984.1"/>
    <property type="molecule type" value="Genomic_DNA"/>
</dbReference>
<evidence type="ECO:0000259" key="1">
    <source>
        <dbReference type="Pfam" id="PF07727"/>
    </source>
</evidence>
<name>A0A507CM84_9FUNG</name>
<dbReference type="InterPro" id="IPR043502">
    <property type="entry name" value="DNA/RNA_pol_sf"/>
</dbReference>
<dbReference type="Proteomes" id="UP000320475">
    <property type="component" value="Unassembled WGS sequence"/>
</dbReference>
<keyword evidence="2" id="KW-0548">Nucleotidyltransferase</keyword>
<dbReference type="AlphaFoldDB" id="A0A507CM84"/>
<dbReference type="SUPFAM" id="SSF56672">
    <property type="entry name" value="DNA/RNA polymerases"/>
    <property type="match status" value="1"/>
</dbReference>
<comment type="caution">
    <text evidence="2">The sequence shown here is derived from an EMBL/GenBank/DDBJ whole genome shotgun (WGS) entry which is preliminary data.</text>
</comment>
<evidence type="ECO:0000313" key="2">
    <source>
        <dbReference type="EMBL" id="TPX39984.1"/>
    </source>
</evidence>
<feature type="domain" description="Reverse transcriptase Ty1/copia-type" evidence="1">
    <location>
        <begin position="133"/>
        <end position="340"/>
    </location>
</feature>
<dbReference type="CDD" id="cd09272">
    <property type="entry name" value="RNase_HI_RT_Ty1"/>
    <property type="match status" value="1"/>
</dbReference>
<dbReference type="Pfam" id="PF07727">
    <property type="entry name" value="RVT_2"/>
    <property type="match status" value="1"/>
</dbReference>
<gene>
    <name evidence="2" type="ORF">SeLEV6574_g06871</name>
</gene>
<organism evidence="2 3">
    <name type="scientific">Synchytrium endobioticum</name>
    <dbReference type="NCBI Taxonomy" id="286115"/>
    <lineage>
        <taxon>Eukaryota</taxon>
        <taxon>Fungi</taxon>
        <taxon>Fungi incertae sedis</taxon>
        <taxon>Chytridiomycota</taxon>
        <taxon>Chytridiomycota incertae sedis</taxon>
        <taxon>Chytridiomycetes</taxon>
        <taxon>Synchytriales</taxon>
        <taxon>Synchytriaceae</taxon>
        <taxon>Synchytrium</taxon>
    </lineage>
</organism>
<keyword evidence="2" id="KW-0239">DNA-directed DNA polymerase</keyword>
<dbReference type="PANTHER" id="PTHR11439">
    <property type="entry name" value="GAG-POL-RELATED RETROTRANSPOSON"/>
    <property type="match status" value="1"/>
</dbReference>
<reference evidence="2 3" key="1">
    <citation type="journal article" date="2019" name="Sci. Rep.">
        <title>Comparative genomics of chytrid fungi reveal insights into the obligate biotrophic and pathogenic lifestyle of Synchytrium endobioticum.</title>
        <authorList>
            <person name="van de Vossenberg B.T.L.H."/>
            <person name="Warris S."/>
            <person name="Nguyen H.D.T."/>
            <person name="van Gent-Pelzer M.P.E."/>
            <person name="Joly D.L."/>
            <person name="van de Geest H.C."/>
            <person name="Bonants P.J.M."/>
            <person name="Smith D.S."/>
            <person name="Levesque C.A."/>
            <person name="van der Lee T.A.J."/>
        </authorList>
    </citation>
    <scope>NUCLEOTIDE SEQUENCE [LARGE SCALE GENOMIC DNA]</scope>
    <source>
        <strain evidence="2 3">LEV6574</strain>
    </source>
</reference>
<dbReference type="GO" id="GO:0003887">
    <property type="term" value="F:DNA-directed DNA polymerase activity"/>
    <property type="evidence" value="ECO:0007669"/>
    <property type="project" value="UniProtKB-KW"/>
</dbReference>
<dbReference type="PANTHER" id="PTHR11439:SF486">
    <property type="entry name" value="RLK (RECEPTOR-LIKE KINASE) PROTEIN, PUTATIVE-RELATED"/>
    <property type="match status" value="1"/>
</dbReference>
<evidence type="ECO:0000313" key="3">
    <source>
        <dbReference type="Proteomes" id="UP000320475"/>
    </source>
</evidence>
<keyword evidence="2" id="KW-0808">Transferase</keyword>
<protein>
    <submittedName>
        <fullName evidence="2">DNA-directed DNA polymerase</fullName>
    </submittedName>
</protein>
<dbReference type="VEuPathDB" id="FungiDB:SeMB42_g04024"/>
<dbReference type="OrthoDB" id="3799035at2759"/>
<proteinExistence type="predicted"/>
<sequence>MFFNDKCRDQMVLPRSSLNSENDLDTSNENDIDDGYIELSKDVSEKNLKKTYGNANTHLTSNDEHTNISVIPSYATSITNRPKTNESPVIIQQCKQSQDWPKWQVAIKSELESLIKRKVFIGPMELPTGKKLIGRLVAQGLSQRPGYDFFDTYSPVIDATSYRYVLALGRNLDFEIESMDVVTAYFYGDIQEDIFMKVPEGICIPSSIREPCVKVVKALYGLRQSGRAWFEKYAQSLIDQGYSYSKASPCIFFKTTKLGKVITTIYVDDSTIMGDSAAKNEAKQMLTSQFEMKDLGQLQGCIGSDIEQTNDGIFIHQTSYTDRILEKFNMNHSTPRHNPLECRGHHLYLYGAAQEGEPLLEPHVPYASALGALSYLANFTRPDISFSVNMLARQTHAPTKRHWDAIKQLFRYLNGTRNLGLYYLKGNLDIAGYADAGFVSDWSSGKLQTGYVFTIGGTAFSWKSTKQSITATSTTHAELITLFEATKEAVWMSSFISDLYSGLQVNHNVFPITIYEDNQACIRQIESGFIKSDMTKHFTPKYYFTTDMIQEGRIRVEQISSQSNLADLFTKVLPGSRHKELVEKLSHAPI</sequence>
<dbReference type="InterPro" id="IPR013103">
    <property type="entry name" value="RVT_2"/>
</dbReference>
<accession>A0A507CM84</accession>